<protein>
    <recommendedName>
        <fullName evidence="1">Type I restriction enzyme R protein N-terminal domain-containing protein</fullName>
    </recommendedName>
</protein>
<dbReference type="AlphaFoldDB" id="A0A1J5QCI9"/>
<organism evidence="2">
    <name type="scientific">mine drainage metagenome</name>
    <dbReference type="NCBI Taxonomy" id="410659"/>
    <lineage>
        <taxon>unclassified sequences</taxon>
        <taxon>metagenomes</taxon>
        <taxon>ecological metagenomes</taxon>
    </lineage>
</organism>
<evidence type="ECO:0000313" key="2">
    <source>
        <dbReference type="EMBL" id="OIQ75203.1"/>
    </source>
</evidence>
<dbReference type="InterPro" id="IPR029464">
    <property type="entry name" value="HSDR_N"/>
</dbReference>
<gene>
    <name evidence="2" type="ORF">GALL_431350</name>
</gene>
<evidence type="ECO:0000259" key="1">
    <source>
        <dbReference type="Pfam" id="PF13588"/>
    </source>
</evidence>
<name>A0A1J5QCI9_9ZZZZ</name>
<dbReference type="EMBL" id="MLJW01002242">
    <property type="protein sequence ID" value="OIQ75203.1"/>
    <property type="molecule type" value="Genomic_DNA"/>
</dbReference>
<sequence>MLKGEEIARSRIKSALPSLIKSLKMLDADDAVEANTRVLVNAILVEALGYNQFEELTAEYMVHGDYADIGIRINKQIEAFIEVKRIKQKLKPAHLRQVESYALKDGVDWAILTNGREWQVYHLKPQPHEECELTLIFRVDLLDEGTKPKEMQEKLFFISKYSLSKGKLSELWKTRDATSPQSLRNAILSKEVLNGIRLEVRRNTKQNVEPEELKRAIEALFKS</sequence>
<feature type="domain" description="Type I restriction enzyme R protein N-terminal" evidence="1">
    <location>
        <begin position="36"/>
        <end position="130"/>
    </location>
</feature>
<comment type="caution">
    <text evidence="2">The sequence shown here is derived from an EMBL/GenBank/DDBJ whole genome shotgun (WGS) entry which is preliminary data.</text>
</comment>
<dbReference type="Pfam" id="PF13588">
    <property type="entry name" value="HSDR_N_2"/>
    <property type="match status" value="1"/>
</dbReference>
<reference evidence="2" key="1">
    <citation type="submission" date="2016-10" db="EMBL/GenBank/DDBJ databases">
        <title>Sequence of Gallionella enrichment culture.</title>
        <authorList>
            <person name="Poehlein A."/>
            <person name="Muehling M."/>
            <person name="Daniel R."/>
        </authorList>
    </citation>
    <scope>NUCLEOTIDE SEQUENCE</scope>
</reference>
<proteinExistence type="predicted"/>
<accession>A0A1J5QCI9</accession>